<comment type="caution">
    <text evidence="2">The sequence shown here is derived from an EMBL/GenBank/DDBJ whole genome shotgun (WGS) entry which is preliminary data.</text>
</comment>
<evidence type="ECO:0000313" key="2">
    <source>
        <dbReference type="EMBL" id="OUP61297.1"/>
    </source>
</evidence>
<dbReference type="PROSITE" id="PS51186">
    <property type="entry name" value="GNAT"/>
    <property type="match status" value="1"/>
</dbReference>
<dbReference type="CDD" id="cd04301">
    <property type="entry name" value="NAT_SF"/>
    <property type="match status" value="1"/>
</dbReference>
<dbReference type="RefSeq" id="WP_087158321.1">
    <property type="nucleotide sequence ID" value="NZ_NFKM01000004.1"/>
</dbReference>
<dbReference type="InterPro" id="IPR000182">
    <property type="entry name" value="GNAT_dom"/>
</dbReference>
<dbReference type="InterPro" id="IPR052564">
    <property type="entry name" value="N-acetyltrans/Recomb-assoc"/>
</dbReference>
<dbReference type="Pfam" id="PF13673">
    <property type="entry name" value="Acetyltransf_10"/>
    <property type="match status" value="1"/>
</dbReference>
<proteinExistence type="predicted"/>
<dbReference type="SUPFAM" id="SSF55729">
    <property type="entry name" value="Acyl-CoA N-acyltransferases (Nat)"/>
    <property type="match status" value="1"/>
</dbReference>
<dbReference type="InterPro" id="IPR016181">
    <property type="entry name" value="Acyl_CoA_acyltransferase"/>
</dbReference>
<feature type="domain" description="N-acetyltransferase" evidence="1">
    <location>
        <begin position="1"/>
        <end position="148"/>
    </location>
</feature>
<accession>A0A1Y4LXG7</accession>
<organism evidence="2 3">
    <name type="scientific">Faecalitalea cylindroides</name>
    <dbReference type="NCBI Taxonomy" id="39483"/>
    <lineage>
        <taxon>Bacteria</taxon>
        <taxon>Bacillati</taxon>
        <taxon>Bacillota</taxon>
        <taxon>Erysipelotrichia</taxon>
        <taxon>Erysipelotrichales</taxon>
        <taxon>Erysipelotrichaceae</taxon>
        <taxon>Faecalitalea</taxon>
    </lineage>
</organism>
<dbReference type="EMBL" id="NFKM01000004">
    <property type="protein sequence ID" value="OUP61297.1"/>
    <property type="molecule type" value="Genomic_DNA"/>
</dbReference>
<dbReference type="Proteomes" id="UP000195447">
    <property type="component" value="Unassembled WGS sequence"/>
</dbReference>
<dbReference type="AlphaFoldDB" id="A0A1Y4LXG7"/>
<dbReference type="PANTHER" id="PTHR43451">
    <property type="entry name" value="ACETYLTRANSFERASE (GNAT) FAMILY PROTEIN"/>
    <property type="match status" value="1"/>
</dbReference>
<name>A0A1Y4LXG7_9FIRM</name>
<dbReference type="Gene3D" id="3.40.630.30">
    <property type="match status" value="1"/>
</dbReference>
<keyword evidence="2" id="KW-0808">Transferase</keyword>
<evidence type="ECO:0000313" key="3">
    <source>
        <dbReference type="Proteomes" id="UP000195447"/>
    </source>
</evidence>
<reference evidence="3" key="1">
    <citation type="submission" date="2017-04" db="EMBL/GenBank/DDBJ databases">
        <title>Function of individual gut microbiota members based on whole genome sequencing of pure cultures obtained from chicken caecum.</title>
        <authorList>
            <person name="Medvecky M."/>
            <person name="Cejkova D."/>
            <person name="Polansky O."/>
            <person name="Karasova D."/>
            <person name="Kubasova T."/>
            <person name="Cizek A."/>
            <person name="Rychlik I."/>
        </authorList>
    </citation>
    <scope>NUCLEOTIDE SEQUENCE [LARGE SCALE GENOMIC DNA]</scope>
    <source>
        <strain evidence="3">An178</strain>
    </source>
</reference>
<keyword evidence="3" id="KW-1185">Reference proteome</keyword>
<dbReference type="PANTHER" id="PTHR43451:SF1">
    <property type="entry name" value="ACETYLTRANSFERASE"/>
    <property type="match status" value="1"/>
</dbReference>
<sequence length="148" mass="17496">MIVRKYQSLDCEEMAQLFYDTIHTINRKDYSKEQLDVWADGKVDIESWNQRYLSSHTLVAIEDKRIVGFGNIDDQGYLDMLYVHKEYQNNQIATKLCDQLEKFVTSKITTYASISAKGFFEKRGYRVIRENEVIRKGITLTNYLMEKE</sequence>
<protein>
    <submittedName>
        <fullName evidence="2">GNAT family N-acetyltransferase</fullName>
    </submittedName>
</protein>
<gene>
    <name evidence="2" type="ORF">B5F14_03015</name>
</gene>
<dbReference type="GO" id="GO:0016747">
    <property type="term" value="F:acyltransferase activity, transferring groups other than amino-acyl groups"/>
    <property type="evidence" value="ECO:0007669"/>
    <property type="project" value="InterPro"/>
</dbReference>
<evidence type="ECO:0000259" key="1">
    <source>
        <dbReference type="PROSITE" id="PS51186"/>
    </source>
</evidence>